<evidence type="ECO:0000313" key="3">
    <source>
        <dbReference type="Proteomes" id="UP000772434"/>
    </source>
</evidence>
<organism evidence="2 3">
    <name type="scientific">Rhodocollybia butyracea</name>
    <dbReference type="NCBI Taxonomy" id="206335"/>
    <lineage>
        <taxon>Eukaryota</taxon>
        <taxon>Fungi</taxon>
        <taxon>Dikarya</taxon>
        <taxon>Basidiomycota</taxon>
        <taxon>Agaricomycotina</taxon>
        <taxon>Agaricomycetes</taxon>
        <taxon>Agaricomycetidae</taxon>
        <taxon>Agaricales</taxon>
        <taxon>Marasmiineae</taxon>
        <taxon>Omphalotaceae</taxon>
        <taxon>Rhodocollybia</taxon>
    </lineage>
</organism>
<feature type="signal peptide" evidence="1">
    <location>
        <begin position="1"/>
        <end position="19"/>
    </location>
</feature>
<feature type="chain" id="PRO_5040500140" description="F-box domain-containing protein" evidence="1">
    <location>
        <begin position="20"/>
        <end position="197"/>
    </location>
</feature>
<reference evidence="2" key="1">
    <citation type="submission" date="2020-11" db="EMBL/GenBank/DDBJ databases">
        <authorList>
            <consortium name="DOE Joint Genome Institute"/>
            <person name="Ahrendt S."/>
            <person name="Riley R."/>
            <person name="Andreopoulos W."/>
            <person name="Labutti K."/>
            <person name="Pangilinan J."/>
            <person name="Ruiz-Duenas F.J."/>
            <person name="Barrasa J.M."/>
            <person name="Sanchez-Garcia M."/>
            <person name="Camarero S."/>
            <person name="Miyauchi S."/>
            <person name="Serrano A."/>
            <person name="Linde D."/>
            <person name="Babiker R."/>
            <person name="Drula E."/>
            <person name="Ayuso-Fernandez I."/>
            <person name="Pacheco R."/>
            <person name="Padilla G."/>
            <person name="Ferreira P."/>
            <person name="Barriuso J."/>
            <person name="Kellner H."/>
            <person name="Castanera R."/>
            <person name="Alfaro M."/>
            <person name="Ramirez L."/>
            <person name="Pisabarro A.G."/>
            <person name="Kuo A."/>
            <person name="Tritt A."/>
            <person name="Lipzen A."/>
            <person name="He G."/>
            <person name="Yan M."/>
            <person name="Ng V."/>
            <person name="Cullen D."/>
            <person name="Martin F."/>
            <person name="Rosso M.-N."/>
            <person name="Henrissat B."/>
            <person name="Hibbett D."/>
            <person name="Martinez A.T."/>
            <person name="Grigoriev I.V."/>
        </authorList>
    </citation>
    <scope>NUCLEOTIDE SEQUENCE</scope>
    <source>
        <strain evidence="2">AH 40177</strain>
    </source>
</reference>
<evidence type="ECO:0000313" key="2">
    <source>
        <dbReference type="EMBL" id="KAF9066394.1"/>
    </source>
</evidence>
<accession>A0A9P5U579</accession>
<comment type="caution">
    <text evidence="2">The sequence shown here is derived from an EMBL/GenBank/DDBJ whole genome shotgun (WGS) entry which is preliminary data.</text>
</comment>
<evidence type="ECO:0000256" key="1">
    <source>
        <dbReference type="SAM" id="SignalP"/>
    </source>
</evidence>
<evidence type="ECO:0008006" key="4">
    <source>
        <dbReference type="Google" id="ProtNLM"/>
    </source>
</evidence>
<keyword evidence="1" id="KW-0732">Signal</keyword>
<proteinExistence type="predicted"/>
<dbReference type="Proteomes" id="UP000772434">
    <property type="component" value="Unassembled WGS sequence"/>
</dbReference>
<dbReference type="OrthoDB" id="3365698at2759"/>
<dbReference type="AlphaFoldDB" id="A0A9P5U579"/>
<keyword evidence="3" id="KW-1185">Reference proteome</keyword>
<name>A0A9P5U579_9AGAR</name>
<dbReference type="EMBL" id="JADNRY010000088">
    <property type="protein sequence ID" value="KAF9066394.1"/>
    <property type="molecule type" value="Genomic_DNA"/>
</dbReference>
<protein>
    <recommendedName>
        <fullName evidence="4">F-box domain-containing protein</fullName>
    </recommendedName>
</protein>
<sequence length="197" mass="22330">MKPSLPLSLTFLQSVAVSSVCSCWRELALSSPSLWANLTVLMHITNVDQVETLAGSITDTVTRYLARSGDWPLRLSLSLRGICHRPTQQAHCWKIFRFRGDQPLTDNILSQRHFPLLAELDVDLALTSRDLNIFEHCLRLHAHTISWPVEPILKVCRNQLDHLTSRGQLLTDLAEAFTPAVRCNLSSWVVPLISIWR</sequence>
<dbReference type="PROSITE" id="PS51257">
    <property type="entry name" value="PROKAR_LIPOPROTEIN"/>
    <property type="match status" value="1"/>
</dbReference>
<gene>
    <name evidence="2" type="ORF">BDP27DRAFT_1019511</name>
</gene>